<protein>
    <recommendedName>
        <fullName evidence="5">PKD domain-containing protein</fullName>
    </recommendedName>
</protein>
<dbReference type="SMART" id="SM00089">
    <property type="entry name" value="PKD"/>
    <property type="match status" value="7"/>
</dbReference>
<evidence type="ECO:0000313" key="4">
    <source>
        <dbReference type="Proteomes" id="UP000239366"/>
    </source>
</evidence>
<dbReference type="InterPro" id="IPR013783">
    <property type="entry name" value="Ig-like_fold"/>
</dbReference>
<dbReference type="Gene3D" id="2.60.40.10">
    <property type="entry name" value="Immunoglobulins"/>
    <property type="match status" value="7"/>
</dbReference>
<accession>A0A2S7T6R1</accession>
<feature type="domain" description="PKD" evidence="1">
    <location>
        <begin position="197"/>
        <end position="282"/>
    </location>
</feature>
<feature type="domain" description="PKD" evidence="1">
    <location>
        <begin position="462"/>
        <end position="547"/>
    </location>
</feature>
<evidence type="ECO:0000259" key="1">
    <source>
        <dbReference type="PROSITE" id="PS50093"/>
    </source>
</evidence>
<organism evidence="3 4">
    <name type="scientific">Aureicoccus marinus</name>
    <dbReference type="NCBI Taxonomy" id="754435"/>
    <lineage>
        <taxon>Bacteria</taxon>
        <taxon>Pseudomonadati</taxon>
        <taxon>Bacteroidota</taxon>
        <taxon>Flavobacteriia</taxon>
        <taxon>Flavobacteriales</taxon>
        <taxon>Flavobacteriaceae</taxon>
        <taxon>Aureicoccus</taxon>
    </lineage>
</organism>
<evidence type="ECO:0000259" key="2">
    <source>
        <dbReference type="PROSITE" id="PS50268"/>
    </source>
</evidence>
<dbReference type="EMBL" id="MQVX01000001">
    <property type="protein sequence ID" value="PQJ15217.1"/>
    <property type="molecule type" value="Genomic_DNA"/>
</dbReference>
<dbReference type="GO" id="GO:0016020">
    <property type="term" value="C:membrane"/>
    <property type="evidence" value="ECO:0007669"/>
    <property type="project" value="InterPro"/>
</dbReference>
<name>A0A2S7T6R1_9FLAO</name>
<dbReference type="PANTHER" id="PTHR46182:SF2">
    <property type="entry name" value="FI19480P1"/>
    <property type="match status" value="1"/>
</dbReference>
<dbReference type="Pfam" id="PF18911">
    <property type="entry name" value="PKD_4"/>
    <property type="match status" value="7"/>
</dbReference>
<dbReference type="PANTHER" id="PTHR46182">
    <property type="entry name" value="FI19480P1"/>
    <property type="match status" value="1"/>
</dbReference>
<gene>
    <name evidence="3" type="ORF">BST99_05265</name>
</gene>
<dbReference type="CDD" id="cd00146">
    <property type="entry name" value="PKD"/>
    <property type="match status" value="7"/>
</dbReference>
<dbReference type="PROSITE" id="PS50093">
    <property type="entry name" value="PKD"/>
    <property type="match status" value="7"/>
</dbReference>
<feature type="domain" description="PKD" evidence="1">
    <location>
        <begin position="375"/>
        <end position="460"/>
    </location>
</feature>
<evidence type="ECO:0008006" key="5">
    <source>
        <dbReference type="Google" id="ProtNLM"/>
    </source>
</evidence>
<sequence length="727" mass="75781">DGGGLSSTTTIEITVNGAPVAIATADVTEGDAPLLVNFTGSGSTDDNNDIVSYFWDFGTGDMSTEADPAYTFVNDGNYTVSITVTDGGGLSSTTTIDITVLVDNNTPPVARIIANPTEGDAPLPVIFDGSTSSDDTGIVSYFWDFDDGTTSDEINPVKSFDIAGVYVVELTVTDTKGITDSAQVTITVTDPNANQPPVAVVGASVTSGEAPLSVTFTGANSTDDAGVVSYSWAFGDGNNSTEINPTHVYTVAGVYNAILTVEDAEGLTDSASITITVEEGPDNEAPVAVASGTPLNGEAPLEVVFNGAGSTDDKGISTYFWDFKDGSTSDMANPTHTFTGVGTFDVTLTVTDEEGLSDTATVQIQVTEPATNEAPVAVASADPISGFAPLEVSFDSTGSSDDNGIVSYAWDFQDGGTSTQPNPTYTFVTPGVYDVVLVVTDEEGLTDSAMVTITVNSDNMAPSAMATATPLSGLAPLEVSFDSSGSVDDEGIVSYFWDFDDGSTSDEANPTHTFTEVGVYNVALTVQDAEGLSDTAIVQITAQSENQAPEAIASSNLTTGEAPLLVQFVGSASTDDKGIVSYFWDFDDGVTSIEPNPSHVFNFSGTFQVVLRVEDAEGLSDSTTLTITVSDNSPSGANNTMQLIVINNPTQNVTQVAVQNIPQGSVVDRIYVHDSSGRLISTYLPQEIFENGNYSVPMNALRDGIYYISVSTLDGFKAATRVLLKNN</sequence>
<comment type="caution">
    <text evidence="3">The sequence shown here is derived from an EMBL/GenBank/DDBJ whole genome shotgun (WGS) entry which is preliminary data.</text>
</comment>
<dbReference type="SUPFAM" id="SSF49299">
    <property type="entry name" value="PKD domain"/>
    <property type="match status" value="7"/>
</dbReference>
<dbReference type="Proteomes" id="UP000239366">
    <property type="component" value="Unassembled WGS sequence"/>
</dbReference>
<feature type="domain" description="PKD" evidence="1">
    <location>
        <begin position="108"/>
        <end position="195"/>
    </location>
</feature>
<feature type="domain" description="PKD" evidence="1">
    <location>
        <begin position="549"/>
        <end position="629"/>
    </location>
</feature>
<dbReference type="GO" id="GO:0031410">
    <property type="term" value="C:cytoplasmic vesicle"/>
    <property type="evidence" value="ECO:0007669"/>
    <property type="project" value="TreeGrafter"/>
</dbReference>
<dbReference type="InterPro" id="IPR022409">
    <property type="entry name" value="PKD/Chitinase_dom"/>
</dbReference>
<dbReference type="PROSITE" id="PS50268">
    <property type="entry name" value="CADHERIN_2"/>
    <property type="match status" value="1"/>
</dbReference>
<keyword evidence="4" id="KW-1185">Reference proteome</keyword>
<dbReference type="GO" id="GO:0007156">
    <property type="term" value="P:homophilic cell adhesion via plasma membrane adhesion molecules"/>
    <property type="evidence" value="ECO:0007669"/>
    <property type="project" value="InterPro"/>
</dbReference>
<reference evidence="4" key="1">
    <citation type="submission" date="2016-11" db="EMBL/GenBank/DDBJ databases">
        <title>Trade-off between light-utilization and light-protection in marine flavobacteria.</title>
        <authorList>
            <person name="Kumagai Y."/>
            <person name="Yoshizawa S."/>
            <person name="Kogure K."/>
        </authorList>
    </citation>
    <scope>NUCLEOTIDE SEQUENCE [LARGE SCALE GENOMIC DNA]</scope>
    <source>
        <strain evidence="4">SG-18</strain>
    </source>
</reference>
<dbReference type="InterPro" id="IPR000601">
    <property type="entry name" value="PKD_dom"/>
</dbReference>
<dbReference type="AlphaFoldDB" id="A0A2S7T6R1"/>
<dbReference type="RefSeq" id="WP_181044155.1">
    <property type="nucleotide sequence ID" value="NZ_MQVX01000001.1"/>
</dbReference>
<feature type="domain" description="PKD" evidence="1">
    <location>
        <begin position="19"/>
        <end position="102"/>
    </location>
</feature>
<dbReference type="InterPro" id="IPR029865">
    <property type="entry name" value="KIAA0319-like"/>
</dbReference>
<evidence type="ECO:0000313" key="3">
    <source>
        <dbReference type="EMBL" id="PQJ15217.1"/>
    </source>
</evidence>
<dbReference type="InterPro" id="IPR002126">
    <property type="entry name" value="Cadherin-like_dom"/>
</dbReference>
<dbReference type="InterPro" id="IPR035986">
    <property type="entry name" value="PKD_dom_sf"/>
</dbReference>
<proteinExistence type="predicted"/>
<feature type="non-terminal residue" evidence="3">
    <location>
        <position position="1"/>
    </location>
</feature>
<dbReference type="PRINTS" id="PR00205">
    <property type="entry name" value="CADHERIN"/>
</dbReference>
<feature type="domain" description="Cadherin" evidence="2">
    <location>
        <begin position="65"/>
        <end position="199"/>
    </location>
</feature>
<feature type="domain" description="PKD" evidence="1">
    <location>
        <begin position="286"/>
        <end position="373"/>
    </location>
</feature>
<dbReference type="GO" id="GO:0005509">
    <property type="term" value="F:calcium ion binding"/>
    <property type="evidence" value="ECO:0007669"/>
    <property type="project" value="InterPro"/>
</dbReference>